<evidence type="ECO:0000256" key="5">
    <source>
        <dbReference type="SAM" id="Coils"/>
    </source>
</evidence>
<feature type="region of interest" description="Disordered" evidence="6">
    <location>
        <begin position="1"/>
        <end position="69"/>
    </location>
</feature>
<dbReference type="InterPro" id="IPR011598">
    <property type="entry name" value="bHLH_dom"/>
</dbReference>
<dbReference type="GO" id="GO:0005634">
    <property type="term" value="C:nucleus"/>
    <property type="evidence" value="ECO:0007669"/>
    <property type="project" value="UniProtKB-SubCell"/>
</dbReference>
<dbReference type="SMART" id="SM00353">
    <property type="entry name" value="HLH"/>
    <property type="match status" value="1"/>
</dbReference>
<dbReference type="PROSITE" id="PS50888">
    <property type="entry name" value="BHLH"/>
    <property type="match status" value="1"/>
</dbReference>
<feature type="domain" description="BHLH" evidence="7">
    <location>
        <begin position="124"/>
        <end position="173"/>
    </location>
</feature>
<reference evidence="8" key="2">
    <citation type="journal article" date="2018" name="J. Exp. Bot.">
        <title>A transcription factor network responsive to high CO2/hypoxia is involved in deastringency in persimmon fruit.</title>
        <authorList>
            <person name="Zhu Q.-g."/>
            <person name="Gong Z.-y."/>
            <person name="Wang M.-m."/>
            <person name="Li X."/>
            <person name="Grierson D."/>
            <person name="Yin X.-r."/>
            <person name="Chen K.-s."/>
        </authorList>
    </citation>
    <scope>NUCLEOTIDE SEQUENCE</scope>
</reference>
<organism evidence="8">
    <name type="scientific">Diospyros kaki</name>
    <name type="common">Kaki persimmon</name>
    <name type="synonym">Diospyros chinensis</name>
    <dbReference type="NCBI Taxonomy" id="35925"/>
    <lineage>
        <taxon>Eukaryota</taxon>
        <taxon>Viridiplantae</taxon>
        <taxon>Streptophyta</taxon>
        <taxon>Embryophyta</taxon>
        <taxon>Tracheophyta</taxon>
        <taxon>Spermatophyta</taxon>
        <taxon>Magnoliopsida</taxon>
        <taxon>eudicotyledons</taxon>
        <taxon>Gunneridae</taxon>
        <taxon>Pentapetalae</taxon>
        <taxon>asterids</taxon>
        <taxon>Ericales</taxon>
        <taxon>Ebenaceae</taxon>
        <taxon>Diospyros</taxon>
    </lineage>
</organism>
<evidence type="ECO:0000313" key="8">
    <source>
        <dbReference type="EMBL" id="AVL95376.1"/>
    </source>
</evidence>
<evidence type="ECO:0000256" key="1">
    <source>
        <dbReference type="ARBA" id="ARBA00004123"/>
    </source>
</evidence>
<dbReference type="PANTHER" id="PTHR45959:SF2">
    <property type="entry name" value="BHLH TRANSCRIPTION FACTOR"/>
    <property type="match status" value="1"/>
</dbReference>
<dbReference type="PANTHER" id="PTHR45959">
    <property type="entry name" value="BHLH TRANSCRIPTION FACTOR"/>
    <property type="match status" value="1"/>
</dbReference>
<proteinExistence type="evidence at transcript level"/>
<name>A0A2P1ENA1_DIOKA</name>
<sequence>MKPLESGEAPDESFSIPQSQKPSSPSFTSSPSSPSSASSSSSSSSSDSSIGSPKTNFGNTEEELKTSQASWSCSSNLPLMESNLISQHSQGRKLNWNVKKKSKMVSNDSMKNRKAKAVGENRHSSGTRDPVKAGKRRRKLALQFIELSSMIPGLKKMDKASIVDDAISYVKQLQDRVNTLEKQTKKNSVEKTRASAGEGTSSSTEELLEIDVKVQEKNVLIKIYCKNQKGYLSKILCEIEKLHLKIVTFSALPFADCFLDTTVSAQMGDSFCMTIEDLKRDLRLALQQFM</sequence>
<comment type="subcellular location">
    <subcellularLocation>
        <location evidence="1">Nucleus</location>
    </subcellularLocation>
</comment>
<accession>A0A2P1ENA1</accession>
<dbReference type="Gene3D" id="4.10.280.10">
    <property type="entry name" value="Helix-loop-helix DNA-binding domain"/>
    <property type="match status" value="1"/>
</dbReference>
<protein>
    <submittedName>
        <fullName evidence="8">Transcription factor bHLH2</fullName>
    </submittedName>
</protein>
<dbReference type="InterPro" id="IPR036638">
    <property type="entry name" value="HLH_DNA-bd_sf"/>
</dbReference>
<dbReference type="AlphaFoldDB" id="A0A2P1ENA1"/>
<dbReference type="InterPro" id="IPR052610">
    <property type="entry name" value="bHLH_transcription_regulator"/>
</dbReference>
<evidence type="ECO:0000256" key="6">
    <source>
        <dbReference type="SAM" id="MobiDB-lite"/>
    </source>
</evidence>
<dbReference type="InterPro" id="IPR054502">
    <property type="entry name" value="bHLH-TF_ACT-like_plant"/>
</dbReference>
<evidence type="ECO:0000256" key="2">
    <source>
        <dbReference type="ARBA" id="ARBA00023015"/>
    </source>
</evidence>
<evidence type="ECO:0000256" key="4">
    <source>
        <dbReference type="ARBA" id="ARBA00023242"/>
    </source>
</evidence>
<keyword evidence="4" id="KW-0539">Nucleus</keyword>
<dbReference type="Pfam" id="PF00010">
    <property type="entry name" value="HLH"/>
    <property type="match status" value="1"/>
</dbReference>
<reference evidence="8" key="1">
    <citation type="submission" date="2017-03" db="EMBL/GenBank/DDBJ databases">
        <authorList>
            <person name="Afonso C.L."/>
            <person name="Miller P.J."/>
            <person name="Scott M.A."/>
            <person name="Spackman E."/>
            <person name="Goraichik I."/>
            <person name="Dimitrov K.M."/>
            <person name="Suarez D.L."/>
            <person name="Swayne D.E."/>
        </authorList>
    </citation>
    <scope>NUCLEOTIDE SEQUENCE</scope>
</reference>
<keyword evidence="5" id="KW-0175">Coiled coil</keyword>
<feature type="region of interest" description="Disordered" evidence="6">
    <location>
        <begin position="101"/>
        <end position="135"/>
    </location>
</feature>
<evidence type="ECO:0000256" key="3">
    <source>
        <dbReference type="ARBA" id="ARBA00023163"/>
    </source>
</evidence>
<dbReference type="EMBL" id="KY849613">
    <property type="protein sequence ID" value="AVL95376.1"/>
    <property type="molecule type" value="mRNA"/>
</dbReference>
<keyword evidence="2" id="KW-0805">Transcription regulation</keyword>
<dbReference type="Pfam" id="PF22754">
    <property type="entry name" value="bHLH-TF_ACT-like_plant"/>
    <property type="match status" value="1"/>
</dbReference>
<keyword evidence="3" id="KW-0804">Transcription</keyword>
<dbReference type="GO" id="GO:0080090">
    <property type="term" value="P:regulation of primary metabolic process"/>
    <property type="evidence" value="ECO:0007669"/>
    <property type="project" value="UniProtKB-ARBA"/>
</dbReference>
<feature type="compositionally biased region" description="Low complexity" evidence="6">
    <location>
        <begin position="13"/>
        <end position="53"/>
    </location>
</feature>
<dbReference type="SUPFAM" id="SSF47459">
    <property type="entry name" value="HLH, helix-loop-helix DNA-binding domain"/>
    <property type="match status" value="1"/>
</dbReference>
<evidence type="ECO:0000259" key="7">
    <source>
        <dbReference type="PROSITE" id="PS50888"/>
    </source>
</evidence>
<dbReference type="GO" id="GO:0046983">
    <property type="term" value="F:protein dimerization activity"/>
    <property type="evidence" value="ECO:0007669"/>
    <property type="project" value="InterPro"/>
</dbReference>
<feature type="coiled-coil region" evidence="5">
    <location>
        <begin position="163"/>
        <end position="190"/>
    </location>
</feature>